<reference evidence="17 18" key="1">
    <citation type="journal article" date="2019" name="Sci. Rep.">
        <title>A high-quality genome of Eragrostis curvula grass provides insights into Poaceae evolution and supports new strategies to enhance forage quality.</title>
        <authorList>
            <person name="Carballo J."/>
            <person name="Santos B.A.C.M."/>
            <person name="Zappacosta D."/>
            <person name="Garbus I."/>
            <person name="Selva J.P."/>
            <person name="Gallo C.A."/>
            <person name="Diaz A."/>
            <person name="Albertini E."/>
            <person name="Caccamo M."/>
            <person name="Echenique V."/>
        </authorList>
    </citation>
    <scope>NUCLEOTIDE SEQUENCE [LARGE SCALE GENOMIC DNA]</scope>
    <source>
        <strain evidence="18">cv. Victoria</strain>
        <tissue evidence="17">Leaf</tissue>
    </source>
</reference>
<dbReference type="InterPro" id="IPR002251">
    <property type="entry name" value="Cl_channel_pln"/>
</dbReference>
<dbReference type="CDD" id="cd03685">
    <property type="entry name" value="ClC_6_like"/>
    <property type="match status" value="1"/>
</dbReference>
<dbReference type="Gene3D" id="1.10.3080.10">
    <property type="entry name" value="Clc chloride channel"/>
    <property type="match status" value="1"/>
</dbReference>
<dbReference type="GO" id="GO:0005247">
    <property type="term" value="F:voltage-gated chloride channel activity"/>
    <property type="evidence" value="ECO:0007669"/>
    <property type="project" value="InterPro"/>
</dbReference>
<keyword evidence="18" id="KW-1185">Reference proteome</keyword>
<dbReference type="SMART" id="SM00116">
    <property type="entry name" value="CBS"/>
    <property type="match status" value="2"/>
</dbReference>
<evidence type="ECO:0000256" key="4">
    <source>
        <dbReference type="ARBA" id="ARBA00022692"/>
    </source>
</evidence>
<keyword evidence="6" id="KW-0407">Ion channel</keyword>
<keyword evidence="6" id="KW-0851">Voltage-gated channel</keyword>
<evidence type="ECO:0000256" key="10">
    <source>
        <dbReference type="ARBA" id="ARBA00023136"/>
    </source>
</evidence>
<proteinExistence type="inferred from homology"/>
<evidence type="ECO:0000256" key="14">
    <source>
        <dbReference type="RuleBase" id="RU361221"/>
    </source>
</evidence>
<dbReference type="PRINTS" id="PR00762">
    <property type="entry name" value="CLCHANNEL"/>
</dbReference>
<dbReference type="AlphaFoldDB" id="A0A5J9V1A8"/>
<dbReference type="PANTHER" id="PTHR11689:SF145">
    <property type="entry name" value="CHLORIDE CHANNEL PROTEIN"/>
    <property type="match status" value="1"/>
</dbReference>
<keyword evidence="8 14" id="KW-0406">Ion transport</keyword>
<evidence type="ECO:0000256" key="12">
    <source>
        <dbReference type="ARBA" id="ARBA00023214"/>
    </source>
</evidence>
<feature type="transmembrane region" description="Helical" evidence="14">
    <location>
        <begin position="514"/>
        <end position="532"/>
    </location>
</feature>
<comment type="caution">
    <text evidence="17">The sequence shown here is derived from an EMBL/GenBank/DDBJ whole genome shotgun (WGS) entry which is preliminary data.</text>
</comment>
<feature type="transmembrane region" description="Helical" evidence="14">
    <location>
        <begin position="210"/>
        <end position="236"/>
    </location>
</feature>
<dbReference type="FunFam" id="1.10.3080.10:FF:000004">
    <property type="entry name" value="Chloride channel ClC3"/>
    <property type="match status" value="1"/>
</dbReference>
<sequence>VAERREEGRRPMDSNSPQPHRRPEREGSHNYDIESMDGGAGPPWRQLNGSSEALLRFDDGDGSAHQPLLRKRTMNTTSQIAIVGAKVCPIESLDYEVVENDLFKQDWRTRKKVHIFQYIVLKWTLVLLIGLLTGVVGFFNNLAVENIAGFKLLLTGDLMLKERYLKAFFVYAGCNLVLAAAAAAICAYIAPAAAGSGIPEVKAYLNGVDAYSILAPSTLFVKIFGSILGVSAGFVLGKEGPMVHTGACIANLLGQGGSRKYHLTCNWLRYFKNDRDRRDLITCGSAAGVAAAFRAPVGGVLFALEEAASCLLVNISVLPKMISDSVYTSYSRWRSALLWRTFFTTAVVAVVLKGLIEFCRSGKCGLFGQGGLIMFDLSSTVAVYSTPDLIAIIILGIIGGIFGGLFNFLLDKILRMYSIINEKGAPYKILLTITISVITSMCSYGLPWLAACTPCPVDAVEQCPTIGRSGNFKNFQCPPGHYNDLASLFFNTNDDAIRNLFSNGTATEFHMSTLFIFFTAVYCLGLVTYGIAVPSGLFIPVILAGATYGRIVGTLLGSISDLDPGLFALLGAASFLGGTMRMTVSVCVILLELTNDLPMLPLVMLVLLISKTIADNFNKGVYDQIVVMKGLPYMEAHAEPYMRHLVAGDVVSGPLITFSGVEKVENIVHALRLTGHNGFPVVDEPPITESPELVGLVTRSHLLVLLKSKNFMKGQVKTSGSFVLRRFGAFDFAKPGSGKGLKIEDLDFTDEEMNMYVDLHPIVNTSPYTVVETMSLAKAAILFRELGLRHLLVVPKTPDRPPIVGILTRHDFMPEHIHSLFPGFNPHKYYSASMAG</sequence>
<gene>
    <name evidence="17" type="ORF">EJB05_21274</name>
</gene>
<keyword evidence="11" id="KW-0869">Chloride channel</keyword>
<feature type="transmembrane region" description="Helical" evidence="14">
    <location>
        <begin position="167"/>
        <end position="190"/>
    </location>
</feature>
<dbReference type="InterPro" id="IPR051280">
    <property type="entry name" value="Cl-channel/antiporter"/>
</dbReference>
<evidence type="ECO:0000256" key="8">
    <source>
        <dbReference type="ARBA" id="ARBA00023065"/>
    </source>
</evidence>
<dbReference type="PROSITE" id="PS51371">
    <property type="entry name" value="CBS"/>
    <property type="match status" value="2"/>
</dbReference>
<feature type="transmembrane region" description="Helical" evidence="14">
    <location>
        <begin position="337"/>
        <end position="356"/>
    </location>
</feature>
<evidence type="ECO:0000256" key="13">
    <source>
        <dbReference type="PROSITE-ProRule" id="PRU00703"/>
    </source>
</evidence>
<feature type="domain" description="CBS" evidence="16">
    <location>
        <begin position="763"/>
        <end position="823"/>
    </location>
</feature>
<evidence type="ECO:0000256" key="15">
    <source>
        <dbReference type="SAM" id="MobiDB-lite"/>
    </source>
</evidence>
<evidence type="ECO:0000256" key="11">
    <source>
        <dbReference type="ARBA" id="ARBA00023173"/>
    </source>
</evidence>
<dbReference type="InterPro" id="IPR001807">
    <property type="entry name" value="ClC"/>
</dbReference>
<dbReference type="InterPro" id="IPR000644">
    <property type="entry name" value="CBS_dom"/>
</dbReference>
<keyword evidence="4 14" id="KW-0812">Transmembrane</keyword>
<dbReference type="Pfam" id="PF00571">
    <property type="entry name" value="CBS"/>
    <property type="match status" value="2"/>
</dbReference>
<comment type="caution">
    <text evidence="14">Lacks conserved residue(s) required for the propagation of feature annotation.</text>
</comment>
<evidence type="ECO:0000313" key="18">
    <source>
        <dbReference type="Proteomes" id="UP000324897"/>
    </source>
</evidence>
<dbReference type="EMBL" id="RWGY01000011">
    <property type="protein sequence ID" value="TVU29695.1"/>
    <property type="molecule type" value="Genomic_DNA"/>
</dbReference>
<keyword evidence="3 14" id="KW-0813">Transport</keyword>
<feature type="transmembrane region" description="Helical" evidence="14">
    <location>
        <begin position="538"/>
        <end position="559"/>
    </location>
</feature>
<dbReference type="Proteomes" id="UP000324897">
    <property type="component" value="Chromosome 1"/>
</dbReference>
<dbReference type="Gene3D" id="3.10.580.10">
    <property type="entry name" value="CBS-domain"/>
    <property type="match status" value="1"/>
</dbReference>
<dbReference type="PRINTS" id="PR01120">
    <property type="entry name" value="CLCHANNELPLT"/>
</dbReference>
<dbReference type="SUPFAM" id="SSF54631">
    <property type="entry name" value="CBS-domain pair"/>
    <property type="match status" value="1"/>
</dbReference>
<feature type="transmembrane region" description="Helical" evidence="14">
    <location>
        <begin position="389"/>
        <end position="410"/>
    </location>
</feature>
<feature type="transmembrane region" description="Helical" evidence="14">
    <location>
        <begin position="566"/>
        <end position="591"/>
    </location>
</feature>
<accession>A0A5J9V1A8</accession>
<evidence type="ECO:0000256" key="1">
    <source>
        <dbReference type="ARBA" id="ARBA00004141"/>
    </source>
</evidence>
<comment type="similarity">
    <text evidence="2 14">Belongs to the chloride channel (TC 2.A.49) family.</text>
</comment>
<evidence type="ECO:0000256" key="7">
    <source>
        <dbReference type="ARBA" id="ARBA00022989"/>
    </source>
</evidence>
<evidence type="ECO:0000256" key="5">
    <source>
        <dbReference type="ARBA" id="ARBA00022737"/>
    </source>
</evidence>
<feature type="compositionally biased region" description="Basic and acidic residues" evidence="15">
    <location>
        <begin position="1"/>
        <end position="12"/>
    </location>
</feature>
<keyword evidence="9 13" id="KW-0129">CBS domain</keyword>
<feature type="transmembrane region" description="Helical" evidence="14">
    <location>
        <begin position="115"/>
        <end position="136"/>
    </location>
</feature>
<dbReference type="GO" id="GO:0034707">
    <property type="term" value="C:chloride channel complex"/>
    <property type="evidence" value="ECO:0007669"/>
    <property type="project" value="UniProtKB-KW"/>
</dbReference>
<evidence type="ECO:0000256" key="2">
    <source>
        <dbReference type="ARBA" id="ARBA00009476"/>
    </source>
</evidence>
<evidence type="ECO:0000256" key="9">
    <source>
        <dbReference type="ARBA" id="ARBA00023122"/>
    </source>
</evidence>
<dbReference type="InterPro" id="IPR046342">
    <property type="entry name" value="CBS_dom_sf"/>
</dbReference>
<keyword evidence="10 14" id="KW-0472">Membrane</keyword>
<keyword evidence="5" id="KW-0677">Repeat</keyword>
<dbReference type="PANTHER" id="PTHR11689">
    <property type="entry name" value="CHLORIDE CHANNEL PROTEIN CLC FAMILY MEMBER"/>
    <property type="match status" value="1"/>
</dbReference>
<dbReference type="SUPFAM" id="SSF81340">
    <property type="entry name" value="Clc chloride channel"/>
    <property type="match status" value="1"/>
</dbReference>
<keyword evidence="7 14" id="KW-1133">Transmembrane helix</keyword>
<name>A0A5J9V1A8_9POAL</name>
<feature type="non-terminal residue" evidence="17">
    <location>
        <position position="1"/>
    </location>
</feature>
<dbReference type="OrthoDB" id="428525at2759"/>
<comment type="subcellular location">
    <subcellularLocation>
        <location evidence="1 14">Membrane</location>
        <topology evidence="1 14">Multi-pass membrane protein</topology>
    </subcellularLocation>
</comment>
<dbReference type="GO" id="GO:0009705">
    <property type="term" value="C:plant-type vacuole membrane"/>
    <property type="evidence" value="ECO:0007669"/>
    <property type="project" value="TreeGrafter"/>
</dbReference>
<dbReference type="Pfam" id="PF00654">
    <property type="entry name" value="Voltage_CLC"/>
    <property type="match status" value="1"/>
</dbReference>
<protein>
    <recommendedName>
        <fullName evidence="14">Chloride channel protein</fullName>
    </recommendedName>
</protein>
<dbReference type="Gramene" id="TVU29695">
    <property type="protein sequence ID" value="TVU29695"/>
    <property type="gene ID" value="EJB05_21274"/>
</dbReference>
<keyword evidence="12 14" id="KW-0868">Chloride</keyword>
<organism evidence="17 18">
    <name type="scientific">Eragrostis curvula</name>
    <name type="common">weeping love grass</name>
    <dbReference type="NCBI Taxonomy" id="38414"/>
    <lineage>
        <taxon>Eukaryota</taxon>
        <taxon>Viridiplantae</taxon>
        <taxon>Streptophyta</taxon>
        <taxon>Embryophyta</taxon>
        <taxon>Tracheophyta</taxon>
        <taxon>Spermatophyta</taxon>
        <taxon>Magnoliopsida</taxon>
        <taxon>Liliopsida</taxon>
        <taxon>Poales</taxon>
        <taxon>Poaceae</taxon>
        <taxon>PACMAD clade</taxon>
        <taxon>Chloridoideae</taxon>
        <taxon>Eragrostideae</taxon>
        <taxon>Eragrostidinae</taxon>
        <taxon>Eragrostis</taxon>
    </lineage>
</organism>
<evidence type="ECO:0000313" key="17">
    <source>
        <dbReference type="EMBL" id="TVU29695.1"/>
    </source>
</evidence>
<feature type="domain" description="CBS" evidence="16">
    <location>
        <begin position="650"/>
        <end position="712"/>
    </location>
</feature>
<evidence type="ECO:0000259" key="16">
    <source>
        <dbReference type="PROSITE" id="PS51371"/>
    </source>
</evidence>
<dbReference type="InterPro" id="IPR014743">
    <property type="entry name" value="Cl-channel_core"/>
</dbReference>
<feature type="region of interest" description="Disordered" evidence="15">
    <location>
        <begin position="1"/>
        <end position="44"/>
    </location>
</feature>
<evidence type="ECO:0000256" key="6">
    <source>
        <dbReference type="ARBA" id="ARBA00022882"/>
    </source>
</evidence>
<dbReference type="CDD" id="cd04591">
    <property type="entry name" value="CBS_pair_voltage-gated_CLC_euk_bac"/>
    <property type="match status" value="1"/>
</dbReference>
<evidence type="ECO:0000256" key="3">
    <source>
        <dbReference type="ARBA" id="ARBA00022448"/>
    </source>
</evidence>
<feature type="compositionally biased region" description="Basic and acidic residues" evidence="15">
    <location>
        <begin position="21"/>
        <end position="32"/>
    </location>
</feature>